<dbReference type="EMBL" id="CAJNOL010000044">
    <property type="protein sequence ID" value="CAF0782068.1"/>
    <property type="molecule type" value="Genomic_DNA"/>
</dbReference>
<accession>A0A813RKA6</accession>
<gene>
    <name evidence="2" type="ORF">JXQ802_LOCUS3280</name>
    <name evidence="3" type="ORF">JXQ802_LOCUS3345</name>
    <name evidence="1" type="ORF">PYM288_LOCUS388</name>
</gene>
<dbReference type="Proteomes" id="UP000663870">
    <property type="component" value="Unassembled WGS sequence"/>
</dbReference>
<proteinExistence type="predicted"/>
<evidence type="ECO:0000313" key="1">
    <source>
        <dbReference type="EMBL" id="CAF0723203.1"/>
    </source>
</evidence>
<dbReference type="Proteomes" id="UP000663854">
    <property type="component" value="Unassembled WGS sequence"/>
</dbReference>
<evidence type="ECO:0000313" key="2">
    <source>
        <dbReference type="EMBL" id="CAF0782068.1"/>
    </source>
</evidence>
<protein>
    <submittedName>
        <fullName evidence="2">Uncharacterized protein</fullName>
    </submittedName>
</protein>
<comment type="caution">
    <text evidence="2">The sequence shown here is derived from an EMBL/GenBank/DDBJ whole genome shotgun (WGS) entry which is preliminary data.</text>
</comment>
<dbReference type="AlphaFoldDB" id="A0A813RKA6"/>
<organism evidence="2 4">
    <name type="scientific">Rotaria sordida</name>
    <dbReference type="NCBI Taxonomy" id="392033"/>
    <lineage>
        <taxon>Eukaryota</taxon>
        <taxon>Metazoa</taxon>
        <taxon>Spiralia</taxon>
        <taxon>Gnathifera</taxon>
        <taxon>Rotifera</taxon>
        <taxon>Eurotatoria</taxon>
        <taxon>Bdelloidea</taxon>
        <taxon>Philodinida</taxon>
        <taxon>Philodinidae</taxon>
        <taxon>Rotaria</taxon>
    </lineage>
</organism>
<dbReference type="EMBL" id="CAJNOL010000045">
    <property type="protein sequence ID" value="CAF0783403.1"/>
    <property type="molecule type" value="Genomic_DNA"/>
</dbReference>
<evidence type="ECO:0000313" key="4">
    <source>
        <dbReference type="Proteomes" id="UP000663870"/>
    </source>
</evidence>
<keyword evidence="4" id="KW-1185">Reference proteome</keyword>
<evidence type="ECO:0000313" key="3">
    <source>
        <dbReference type="EMBL" id="CAF0783403.1"/>
    </source>
</evidence>
<sequence length="612" mass="69885">MSREMSRAMHICTYTEVCTQTYKERALTMNKWSTSLPSIISLCNDVQFEFDPVFIQQTGTGTPTTTSMSSSHKNLYSGSGSLSDLSILIQSQPSFISYDEYLNNYTQSSKPPISLYDTSIEHATTIQADISSHEQFVTDDELLESLVAYADSFNLVSSDYSIQNTKLQLTTKVTPIPKVQTTPIPKIKPTPISTVQTNIRRRTQSSTANLTSMIENDALTRHRSCDDITMACSITSTSKPITVIPREELRKKKKLTKFVPSESHPQFFFARKTDENNHNHNHNNIFEKHHEEKPIEDGATTTDISKFEWGFSSDTMNESNKPLGESFHNYEATTNIGDINLNYLKDLERCSSMAASIDFTHEYSTPIPPPPPPVIIRKKSKDIILKQQVDIQLLRPPTPPPPAPIIIREVRHKPPLPPRSMTIHQKLENTGQVQLSRTPSPIVIRERPPLPPKKDYPSKPTIFYRHLPTPPPSPPTVIVERLRPRVSAVIQKPAPILVEKWLPYPPEQQREIIYERASPLPIRHKRQANEHAKKIIVEYDDVNIIVNKDVKQRSEIKCVRPDQYVQQYGNSLYSNETLNKLLTDFTCSSQVKNEQPNLSHQRYYENYSPIYH</sequence>
<dbReference type="EMBL" id="CAJNOH010000001">
    <property type="protein sequence ID" value="CAF0723203.1"/>
    <property type="molecule type" value="Genomic_DNA"/>
</dbReference>
<reference evidence="2" key="1">
    <citation type="submission" date="2021-02" db="EMBL/GenBank/DDBJ databases">
        <authorList>
            <person name="Nowell W R."/>
        </authorList>
    </citation>
    <scope>NUCLEOTIDE SEQUENCE</scope>
</reference>
<name>A0A813RKA6_9BILA</name>